<protein>
    <submittedName>
        <fullName evidence="1">Uncharacterized protein</fullName>
    </submittedName>
</protein>
<organism evidence="1 2">
    <name type="scientific">Actinomadura luteofluorescens</name>
    <dbReference type="NCBI Taxonomy" id="46163"/>
    <lineage>
        <taxon>Bacteria</taxon>
        <taxon>Bacillati</taxon>
        <taxon>Actinomycetota</taxon>
        <taxon>Actinomycetes</taxon>
        <taxon>Streptosporangiales</taxon>
        <taxon>Thermomonosporaceae</taxon>
        <taxon>Actinomadura</taxon>
    </lineage>
</organism>
<dbReference type="Proteomes" id="UP000529783">
    <property type="component" value="Unassembled WGS sequence"/>
</dbReference>
<reference evidence="1 2" key="1">
    <citation type="submission" date="2020-07" db="EMBL/GenBank/DDBJ databases">
        <title>Sequencing the genomes of 1000 actinobacteria strains.</title>
        <authorList>
            <person name="Klenk H.-P."/>
        </authorList>
    </citation>
    <scope>NUCLEOTIDE SEQUENCE [LARGE SCALE GENOMIC DNA]</scope>
    <source>
        <strain evidence="1 2">DSM 40398</strain>
    </source>
</reference>
<dbReference type="AlphaFoldDB" id="A0A7Y9JLQ6"/>
<keyword evidence="2" id="KW-1185">Reference proteome</keyword>
<gene>
    <name evidence="1" type="ORF">BJY14_007742</name>
</gene>
<sequence length="144" mass="15285">MTDPLTLAIAAAAAGKAVELTGQPVKDGIVVFGRKVRDRFRGRPADEEVLSSAVSAPDDGGRVALLAEALRRAVEEDPGFADDLEAAFQHAMEEDPDLLDKVNSHLQQARLEATANDEGVINVFTGTAEKVVQLRDVHGGLSIN</sequence>
<evidence type="ECO:0000313" key="2">
    <source>
        <dbReference type="Proteomes" id="UP000529783"/>
    </source>
</evidence>
<evidence type="ECO:0000313" key="1">
    <source>
        <dbReference type="EMBL" id="NYD51759.1"/>
    </source>
</evidence>
<proteinExistence type="predicted"/>
<dbReference type="EMBL" id="JACCBA010000001">
    <property type="protein sequence ID" value="NYD51759.1"/>
    <property type="molecule type" value="Genomic_DNA"/>
</dbReference>
<comment type="caution">
    <text evidence="1">The sequence shown here is derived from an EMBL/GenBank/DDBJ whole genome shotgun (WGS) entry which is preliminary data.</text>
</comment>
<dbReference type="RefSeq" id="WP_179848084.1">
    <property type="nucleotide sequence ID" value="NZ_JACCBA010000001.1"/>
</dbReference>
<accession>A0A7Y9JLQ6</accession>
<name>A0A7Y9JLQ6_9ACTN</name>